<proteinExistence type="predicted"/>
<evidence type="ECO:0000313" key="1">
    <source>
        <dbReference type="EMBL" id="WXB93602.1"/>
    </source>
</evidence>
<gene>
    <name evidence="1" type="ORF">WDJ61_02830</name>
</gene>
<keyword evidence="2" id="KW-1185">Reference proteome</keyword>
<sequence>MSSYQEFLAEKQKIDQLYKQGYVITQVHENLSGAFLTFERSGAKGRKDSRKVKLHILTADGRKYFSNLLINHQKSLA</sequence>
<evidence type="ECO:0000313" key="2">
    <source>
        <dbReference type="Proteomes" id="UP001387364"/>
    </source>
</evidence>
<organism evidence="1 2">
    <name type="scientific">Bacillus kandeliae</name>
    <dbReference type="NCBI Taxonomy" id="3129297"/>
    <lineage>
        <taxon>Bacteria</taxon>
        <taxon>Bacillati</taxon>
        <taxon>Bacillota</taxon>
        <taxon>Bacilli</taxon>
        <taxon>Bacillales</taxon>
        <taxon>Bacillaceae</taxon>
        <taxon>Bacillus</taxon>
    </lineage>
</organism>
<dbReference type="EMBL" id="CP147404">
    <property type="protein sequence ID" value="WXB93602.1"/>
    <property type="molecule type" value="Genomic_DNA"/>
</dbReference>
<dbReference type="Proteomes" id="UP001387364">
    <property type="component" value="Chromosome"/>
</dbReference>
<protein>
    <submittedName>
        <fullName evidence="1">Uncharacterized protein</fullName>
    </submittedName>
</protein>
<name>A0ABZ2N7M4_9BACI</name>
<accession>A0ABZ2N7M4</accession>
<reference evidence="1 2" key="1">
    <citation type="submission" date="2024-02" db="EMBL/GenBank/DDBJ databases">
        <title>Seven novel Bacillus-like species.</title>
        <authorList>
            <person name="Liu G."/>
        </authorList>
    </citation>
    <scope>NUCLEOTIDE SEQUENCE [LARGE SCALE GENOMIC DNA]</scope>
    <source>
        <strain evidence="1 2">FJAT-52991</strain>
    </source>
</reference>
<dbReference type="RefSeq" id="WP_338752992.1">
    <property type="nucleotide sequence ID" value="NZ_CP147404.1"/>
</dbReference>